<reference evidence="1" key="1">
    <citation type="submission" date="2022-10" db="EMBL/GenBank/DDBJ databases">
        <authorList>
            <person name="Chen Y."/>
            <person name="Dougan E. K."/>
            <person name="Chan C."/>
            <person name="Rhodes N."/>
            <person name="Thang M."/>
        </authorList>
    </citation>
    <scope>NUCLEOTIDE SEQUENCE</scope>
</reference>
<sequence length="137" mass="15892">MVSVDVLKRDQWEEENAVFAINPMGLPLKELRRLKDQFQDEEGQPVKLDEQKFVDALLSRLSSAGTSQNELLPKTRPSPHGSITKRLNASQCQTHRHISEFGLWNALRRQRWDSELRTLFKKIDAGCSETVTWEESW</sequence>
<organism evidence="1">
    <name type="scientific">Cladocopium goreaui</name>
    <dbReference type="NCBI Taxonomy" id="2562237"/>
    <lineage>
        <taxon>Eukaryota</taxon>
        <taxon>Sar</taxon>
        <taxon>Alveolata</taxon>
        <taxon>Dinophyceae</taxon>
        <taxon>Suessiales</taxon>
        <taxon>Symbiodiniaceae</taxon>
        <taxon>Cladocopium</taxon>
    </lineage>
</organism>
<dbReference type="AlphaFoldDB" id="A0A9P1FS83"/>
<keyword evidence="3" id="KW-1185">Reference proteome</keyword>
<comment type="caution">
    <text evidence="1">The sequence shown here is derived from an EMBL/GenBank/DDBJ whole genome shotgun (WGS) entry which is preliminary data.</text>
</comment>
<accession>A0A9P1FS83</accession>
<protein>
    <submittedName>
        <fullName evidence="2">WD repeat-containing protein 64</fullName>
    </submittedName>
</protein>
<reference evidence="2 3" key="2">
    <citation type="submission" date="2024-05" db="EMBL/GenBank/DDBJ databases">
        <authorList>
            <person name="Chen Y."/>
            <person name="Shah S."/>
            <person name="Dougan E. K."/>
            <person name="Thang M."/>
            <person name="Chan C."/>
        </authorList>
    </citation>
    <scope>NUCLEOTIDE SEQUENCE [LARGE SCALE GENOMIC DNA]</scope>
</reference>
<evidence type="ECO:0000313" key="2">
    <source>
        <dbReference type="EMBL" id="CAL4772187.1"/>
    </source>
</evidence>
<gene>
    <name evidence="1" type="ORF">C1SCF055_LOCUS12376</name>
</gene>
<dbReference type="Proteomes" id="UP001152797">
    <property type="component" value="Unassembled WGS sequence"/>
</dbReference>
<dbReference type="EMBL" id="CAMXCT030000929">
    <property type="protein sequence ID" value="CAL4772187.1"/>
    <property type="molecule type" value="Genomic_DNA"/>
</dbReference>
<proteinExistence type="predicted"/>
<name>A0A9P1FS83_9DINO</name>
<dbReference type="EMBL" id="CAMXCT020000929">
    <property type="protein sequence ID" value="CAL1138250.1"/>
    <property type="molecule type" value="Genomic_DNA"/>
</dbReference>
<evidence type="ECO:0000313" key="1">
    <source>
        <dbReference type="EMBL" id="CAI3984875.1"/>
    </source>
</evidence>
<evidence type="ECO:0000313" key="3">
    <source>
        <dbReference type="Proteomes" id="UP001152797"/>
    </source>
</evidence>
<dbReference type="OrthoDB" id="10475651at2759"/>
<dbReference type="EMBL" id="CAMXCT010000929">
    <property type="protein sequence ID" value="CAI3984875.1"/>
    <property type="molecule type" value="Genomic_DNA"/>
</dbReference>